<dbReference type="InterPro" id="IPR029062">
    <property type="entry name" value="Class_I_gatase-like"/>
</dbReference>
<dbReference type="SUPFAM" id="SSF52540">
    <property type="entry name" value="P-loop containing nucleoside triphosphate hydrolases"/>
    <property type="match status" value="1"/>
</dbReference>
<organism evidence="7 8">
    <name type="scientific">Geosporobacter subterraneus DSM 17957</name>
    <dbReference type="NCBI Taxonomy" id="1121919"/>
    <lineage>
        <taxon>Bacteria</taxon>
        <taxon>Bacillati</taxon>
        <taxon>Bacillota</taxon>
        <taxon>Clostridia</taxon>
        <taxon>Peptostreptococcales</taxon>
        <taxon>Thermotaleaceae</taxon>
        <taxon>Geosporobacter</taxon>
    </lineage>
</organism>
<evidence type="ECO:0000256" key="2">
    <source>
        <dbReference type="ARBA" id="ARBA00022573"/>
    </source>
</evidence>
<dbReference type="HAMAP" id="MF_00028">
    <property type="entry name" value="CobQ"/>
    <property type="match status" value="1"/>
</dbReference>
<dbReference type="InterPro" id="IPR011698">
    <property type="entry name" value="GATase_3"/>
</dbReference>
<dbReference type="CDD" id="cd05389">
    <property type="entry name" value="CobQ_N"/>
    <property type="match status" value="1"/>
</dbReference>
<dbReference type="PANTHER" id="PTHR21343:SF1">
    <property type="entry name" value="COBYRIC ACID SYNTHASE"/>
    <property type="match status" value="1"/>
</dbReference>
<dbReference type="Pfam" id="PF01656">
    <property type="entry name" value="CbiA"/>
    <property type="match status" value="1"/>
</dbReference>
<evidence type="ECO:0000256" key="4">
    <source>
        <dbReference type="HAMAP-Rule" id="MF_00028"/>
    </source>
</evidence>
<dbReference type="InterPro" id="IPR027417">
    <property type="entry name" value="P-loop_NTPase"/>
</dbReference>
<dbReference type="UniPathway" id="UPA00148"/>
<keyword evidence="3 4" id="KW-0315">Glutamine amidotransferase</keyword>
<dbReference type="NCBIfam" id="TIGR00313">
    <property type="entry name" value="cobQ"/>
    <property type="match status" value="1"/>
</dbReference>
<dbReference type="CDD" id="cd01750">
    <property type="entry name" value="GATase1_CobQ"/>
    <property type="match status" value="1"/>
</dbReference>
<feature type="active site" description="Nucleophile" evidence="4">
    <location>
        <position position="346"/>
    </location>
</feature>
<proteinExistence type="inferred from homology"/>
<comment type="pathway">
    <text evidence="1 4">Cofactor biosynthesis; adenosylcobalamin biosynthesis.</text>
</comment>
<evidence type="ECO:0000313" key="8">
    <source>
        <dbReference type="Proteomes" id="UP000184536"/>
    </source>
</evidence>
<comment type="function">
    <text evidence="4">Catalyzes amidations at positions B, D, E, and G on adenosylcobyrinic A,C-diamide. NH(2) groups are provided by glutamine, and one molecule of ATP is hydrogenolyzed for each amidation.</text>
</comment>
<protein>
    <recommendedName>
        <fullName evidence="4">Cobyric acid synthase</fullName>
    </recommendedName>
</protein>
<dbReference type="STRING" id="1121919.SAMN02745975_01178"/>
<dbReference type="PROSITE" id="PS51274">
    <property type="entry name" value="GATASE_COBBQ"/>
    <property type="match status" value="1"/>
</dbReference>
<dbReference type="GO" id="GO:0009236">
    <property type="term" value="P:cobalamin biosynthetic process"/>
    <property type="evidence" value="ECO:0007669"/>
    <property type="project" value="UniProtKB-UniRule"/>
</dbReference>
<feature type="domain" description="CobB/CobQ-like glutamine amidotransferase" evidence="6">
    <location>
        <begin position="267"/>
        <end position="464"/>
    </location>
</feature>
<dbReference type="InterPro" id="IPR004459">
    <property type="entry name" value="CobQ_synth"/>
</dbReference>
<keyword evidence="8" id="KW-1185">Reference proteome</keyword>
<dbReference type="SUPFAM" id="SSF52317">
    <property type="entry name" value="Class I glutamine amidotransferase-like"/>
    <property type="match status" value="1"/>
</dbReference>
<dbReference type="Gene3D" id="3.40.50.300">
    <property type="entry name" value="P-loop containing nucleotide triphosphate hydrolases"/>
    <property type="match status" value="1"/>
</dbReference>
<dbReference type="Proteomes" id="UP000184536">
    <property type="component" value="Unassembled WGS sequence"/>
</dbReference>
<dbReference type="GO" id="GO:0015420">
    <property type="term" value="F:ABC-type vitamin B12 transporter activity"/>
    <property type="evidence" value="ECO:0007669"/>
    <property type="project" value="UniProtKB-UniRule"/>
</dbReference>
<dbReference type="AlphaFoldDB" id="A0A1M6G5F3"/>
<feature type="domain" description="CobQ/CobB/MinD/ParA nucleotide binding" evidence="5">
    <location>
        <begin position="20"/>
        <end position="241"/>
    </location>
</feature>
<comment type="similarity">
    <text evidence="4">Belongs to the CobB/CobQ family. CobQ subfamily.</text>
</comment>
<evidence type="ECO:0000256" key="1">
    <source>
        <dbReference type="ARBA" id="ARBA00004953"/>
    </source>
</evidence>
<evidence type="ECO:0000259" key="6">
    <source>
        <dbReference type="Pfam" id="PF07685"/>
    </source>
</evidence>
<dbReference type="PANTHER" id="PTHR21343">
    <property type="entry name" value="DETHIOBIOTIN SYNTHETASE"/>
    <property type="match status" value="1"/>
</dbReference>
<dbReference type="GO" id="GO:0003824">
    <property type="term" value="F:catalytic activity"/>
    <property type="evidence" value="ECO:0007669"/>
    <property type="project" value="InterPro"/>
</dbReference>
<evidence type="ECO:0000259" key="5">
    <source>
        <dbReference type="Pfam" id="PF01656"/>
    </source>
</evidence>
<reference evidence="8" key="1">
    <citation type="submission" date="2016-11" db="EMBL/GenBank/DDBJ databases">
        <authorList>
            <person name="Varghese N."/>
            <person name="Submissions S."/>
        </authorList>
    </citation>
    <scope>NUCLEOTIDE SEQUENCE [LARGE SCALE GENOMIC DNA]</scope>
    <source>
        <strain evidence="8">DSM 17957</strain>
    </source>
</reference>
<dbReference type="Gene3D" id="3.40.50.880">
    <property type="match status" value="1"/>
</dbReference>
<sequence>MRIVETLWMGKGIVMENKRLMFQGTASSVGKSLITAAFCRIFQQDGYRVAPFKSQNMALNSYITKEGLEMGRAQVVQAEAACVEADVRMNPVLLKPTSDKKCQVILNGKVFKNMTAMEYHEFKPELSQMVKETFDSLSTEYDIIVLEGAGSPAEINLRENDLVNMGMAEMADAPVILIGDIDRGGVFASLAGTMMLLTEEERRRVKGIIINKFRGDVEILKPGIQMLEDIVKIPVLGVIPYYNVQIEDEDSLAERFRSQNRQGRQIKVEVLYLPHVSNFTDFNVFETQEDVELRYVMRGEQIGDPDILILPGSKNTIEDLLYIKESGLAEQILKLHRNGKLIVGICGGYQMLGKRLHDPHGTESSIEEMNGLGLLDVETVFELEKVTTQVEAKIIPQLSGVLEGTQGLAVSGYEIHMGKTSLGEDCIVMNQIVNRLGETVDLKDGCVNREGNVMGTYIHGIFDNIPFTRKVLNNIRRAKGLEEKGSTIESFQAFKEAEYNKLAQIVRENINMEKIYSILNGEQ</sequence>
<accession>A0A1M6G5F3</accession>
<dbReference type="InterPro" id="IPR033949">
    <property type="entry name" value="CobQ_GATase1"/>
</dbReference>
<keyword evidence="2 4" id="KW-0169">Cobalamin biosynthesis</keyword>
<dbReference type="NCBIfam" id="NF001989">
    <property type="entry name" value="PRK00784.1"/>
    <property type="match status" value="1"/>
</dbReference>
<gene>
    <name evidence="4" type="primary">cobQ</name>
    <name evidence="7" type="ORF">SAMN02745975_01178</name>
</gene>
<dbReference type="EMBL" id="FQZV01000013">
    <property type="protein sequence ID" value="SHJ05169.1"/>
    <property type="molecule type" value="Genomic_DNA"/>
</dbReference>
<feature type="active site" evidence="4">
    <location>
        <position position="459"/>
    </location>
</feature>
<dbReference type="InterPro" id="IPR002586">
    <property type="entry name" value="CobQ/CobB/MinD/ParA_Nub-bd_dom"/>
</dbReference>
<name>A0A1M6G5F3_9FIRM</name>
<dbReference type="Pfam" id="PF07685">
    <property type="entry name" value="GATase_3"/>
    <property type="match status" value="1"/>
</dbReference>
<dbReference type="InterPro" id="IPR047045">
    <property type="entry name" value="CobQ_N"/>
</dbReference>
<evidence type="ECO:0000313" key="7">
    <source>
        <dbReference type="EMBL" id="SHJ05169.1"/>
    </source>
</evidence>
<evidence type="ECO:0000256" key="3">
    <source>
        <dbReference type="ARBA" id="ARBA00022962"/>
    </source>
</evidence>